<sequence>MCWNSDCFYSKKSLRPLSCSSSTSLSDIQTKFSAVAALSVAAALSCRRPSPMLSIPTSPSPLSSAASYQPGCCHGAVGSLVVGFSCWLASIGLAVAASVVSHGQLYVAISRVTSRDGLKKLLTDDNGDCISTTSNVVYKEIFENV</sequence>
<reference evidence="2" key="3">
    <citation type="submission" date="2015-04" db="UniProtKB">
        <authorList>
            <consortium name="EnsemblPlants"/>
        </authorList>
    </citation>
    <scope>IDENTIFICATION</scope>
    <source>
        <strain evidence="2">cv. Jemalong A17</strain>
    </source>
</reference>
<dbReference type="HOGENOM" id="CLU_1828197_0_0_1"/>
<dbReference type="EnsemblPlants" id="KEH37951">
    <property type="protein sequence ID" value="KEH37951"/>
    <property type="gene ID" value="MTR_2g054670"/>
</dbReference>
<protein>
    <submittedName>
        <fullName evidence="1 2">Uncharacterized protein</fullName>
    </submittedName>
</protein>
<reference evidence="1 3" key="2">
    <citation type="journal article" date="2014" name="BMC Genomics">
        <title>An improved genome release (version Mt4.0) for the model legume Medicago truncatula.</title>
        <authorList>
            <person name="Tang H."/>
            <person name="Krishnakumar V."/>
            <person name="Bidwell S."/>
            <person name="Rosen B."/>
            <person name="Chan A."/>
            <person name="Zhou S."/>
            <person name="Gentzbittel L."/>
            <person name="Childs K.L."/>
            <person name="Yandell M."/>
            <person name="Gundlach H."/>
            <person name="Mayer K.F."/>
            <person name="Schwartz D.C."/>
            <person name="Town C.D."/>
        </authorList>
    </citation>
    <scope>GENOME REANNOTATION</scope>
    <source>
        <strain evidence="1">A17</strain>
        <strain evidence="2 3">cv. Jemalong A17</strain>
    </source>
</reference>
<dbReference type="EMBL" id="CM001218">
    <property type="protein sequence ID" value="KEH37951.1"/>
    <property type="molecule type" value="Genomic_DNA"/>
</dbReference>
<keyword evidence="3" id="KW-1185">Reference proteome</keyword>
<reference evidence="1 3" key="1">
    <citation type="journal article" date="2011" name="Nature">
        <title>The Medicago genome provides insight into the evolution of rhizobial symbioses.</title>
        <authorList>
            <person name="Young N.D."/>
            <person name="Debelle F."/>
            <person name="Oldroyd G.E."/>
            <person name="Geurts R."/>
            <person name="Cannon S.B."/>
            <person name="Udvardi M.K."/>
            <person name="Benedito V.A."/>
            <person name="Mayer K.F."/>
            <person name="Gouzy J."/>
            <person name="Schoof H."/>
            <person name="Van de Peer Y."/>
            <person name="Proost S."/>
            <person name="Cook D.R."/>
            <person name="Meyers B.C."/>
            <person name="Spannagl M."/>
            <person name="Cheung F."/>
            <person name="De Mita S."/>
            <person name="Krishnakumar V."/>
            <person name="Gundlach H."/>
            <person name="Zhou S."/>
            <person name="Mudge J."/>
            <person name="Bharti A.K."/>
            <person name="Murray J.D."/>
            <person name="Naoumkina M.A."/>
            <person name="Rosen B."/>
            <person name="Silverstein K.A."/>
            <person name="Tang H."/>
            <person name="Rombauts S."/>
            <person name="Zhao P.X."/>
            <person name="Zhou P."/>
            <person name="Barbe V."/>
            <person name="Bardou P."/>
            <person name="Bechner M."/>
            <person name="Bellec A."/>
            <person name="Berger A."/>
            <person name="Berges H."/>
            <person name="Bidwell S."/>
            <person name="Bisseling T."/>
            <person name="Choisne N."/>
            <person name="Couloux A."/>
            <person name="Denny R."/>
            <person name="Deshpande S."/>
            <person name="Dai X."/>
            <person name="Doyle J.J."/>
            <person name="Dudez A.M."/>
            <person name="Farmer A.D."/>
            <person name="Fouteau S."/>
            <person name="Franken C."/>
            <person name="Gibelin C."/>
            <person name="Gish J."/>
            <person name="Goldstein S."/>
            <person name="Gonzalez A.J."/>
            <person name="Green P.J."/>
            <person name="Hallab A."/>
            <person name="Hartog M."/>
            <person name="Hua A."/>
            <person name="Humphray S.J."/>
            <person name="Jeong D.H."/>
            <person name="Jing Y."/>
            <person name="Jocker A."/>
            <person name="Kenton S.M."/>
            <person name="Kim D.J."/>
            <person name="Klee K."/>
            <person name="Lai H."/>
            <person name="Lang C."/>
            <person name="Lin S."/>
            <person name="Macmil S.L."/>
            <person name="Magdelenat G."/>
            <person name="Matthews L."/>
            <person name="McCorrison J."/>
            <person name="Monaghan E.L."/>
            <person name="Mun J.H."/>
            <person name="Najar F.Z."/>
            <person name="Nicholson C."/>
            <person name="Noirot C."/>
            <person name="O'Bleness M."/>
            <person name="Paule C.R."/>
            <person name="Poulain J."/>
            <person name="Prion F."/>
            <person name="Qin B."/>
            <person name="Qu C."/>
            <person name="Retzel E.F."/>
            <person name="Riddle C."/>
            <person name="Sallet E."/>
            <person name="Samain S."/>
            <person name="Samson N."/>
            <person name="Sanders I."/>
            <person name="Saurat O."/>
            <person name="Scarpelli C."/>
            <person name="Schiex T."/>
            <person name="Segurens B."/>
            <person name="Severin A.J."/>
            <person name="Sherrier D.J."/>
            <person name="Shi R."/>
            <person name="Sims S."/>
            <person name="Singer S.R."/>
            <person name="Sinharoy S."/>
            <person name="Sterck L."/>
            <person name="Viollet A."/>
            <person name="Wang B.B."/>
            <person name="Wang K."/>
            <person name="Wang M."/>
            <person name="Wang X."/>
            <person name="Warfsmann J."/>
            <person name="Weissenbach J."/>
            <person name="White D.D."/>
            <person name="White J.D."/>
            <person name="Wiley G.B."/>
            <person name="Wincker P."/>
            <person name="Xing Y."/>
            <person name="Yang L."/>
            <person name="Yao Z."/>
            <person name="Ying F."/>
            <person name="Zhai J."/>
            <person name="Zhou L."/>
            <person name="Zuber A."/>
            <person name="Denarie J."/>
            <person name="Dixon R.A."/>
            <person name="May G.D."/>
            <person name="Schwartz D.C."/>
            <person name="Rogers J."/>
            <person name="Quetier F."/>
            <person name="Town C.D."/>
            <person name="Roe B.A."/>
        </authorList>
    </citation>
    <scope>NUCLEOTIDE SEQUENCE [LARGE SCALE GENOMIC DNA]</scope>
    <source>
        <strain evidence="1">A17</strain>
        <strain evidence="2 3">cv. Jemalong A17</strain>
    </source>
</reference>
<name>A0A072V8L3_MEDTR</name>
<dbReference type="Proteomes" id="UP000002051">
    <property type="component" value="Chromosome 2"/>
</dbReference>
<gene>
    <name evidence="1" type="ordered locus">MTR_2g054670</name>
</gene>
<organism evidence="1 3">
    <name type="scientific">Medicago truncatula</name>
    <name type="common">Barrel medic</name>
    <name type="synonym">Medicago tribuloides</name>
    <dbReference type="NCBI Taxonomy" id="3880"/>
    <lineage>
        <taxon>Eukaryota</taxon>
        <taxon>Viridiplantae</taxon>
        <taxon>Streptophyta</taxon>
        <taxon>Embryophyta</taxon>
        <taxon>Tracheophyta</taxon>
        <taxon>Spermatophyta</taxon>
        <taxon>Magnoliopsida</taxon>
        <taxon>eudicotyledons</taxon>
        <taxon>Gunneridae</taxon>
        <taxon>Pentapetalae</taxon>
        <taxon>rosids</taxon>
        <taxon>fabids</taxon>
        <taxon>Fabales</taxon>
        <taxon>Fabaceae</taxon>
        <taxon>Papilionoideae</taxon>
        <taxon>50 kb inversion clade</taxon>
        <taxon>NPAAA clade</taxon>
        <taxon>Hologalegina</taxon>
        <taxon>IRL clade</taxon>
        <taxon>Trifolieae</taxon>
        <taxon>Medicago</taxon>
    </lineage>
</organism>
<evidence type="ECO:0000313" key="2">
    <source>
        <dbReference type="EnsemblPlants" id="KEH37951"/>
    </source>
</evidence>
<evidence type="ECO:0000313" key="1">
    <source>
        <dbReference type="EMBL" id="KEH37951.1"/>
    </source>
</evidence>
<proteinExistence type="predicted"/>
<dbReference type="AlphaFoldDB" id="A0A072V8L3"/>
<evidence type="ECO:0000313" key="3">
    <source>
        <dbReference type="Proteomes" id="UP000002051"/>
    </source>
</evidence>
<accession>A0A072V8L3</accession>